<name>A0A8X6IQ87_9ARAC</name>
<dbReference type="GO" id="GO:0008270">
    <property type="term" value="F:zinc ion binding"/>
    <property type="evidence" value="ECO:0007669"/>
    <property type="project" value="UniProtKB-KW"/>
</dbReference>
<dbReference type="PANTHER" id="PTHR46569">
    <property type="entry name" value="E3 UBIQUITIN-PROTEIN LIGASE TRAIP"/>
    <property type="match status" value="1"/>
</dbReference>
<evidence type="ECO:0000313" key="7">
    <source>
        <dbReference type="Proteomes" id="UP000886998"/>
    </source>
</evidence>
<dbReference type="GO" id="GO:0005634">
    <property type="term" value="C:nucleus"/>
    <property type="evidence" value="ECO:0007669"/>
    <property type="project" value="TreeGrafter"/>
</dbReference>
<reference evidence="6" key="1">
    <citation type="submission" date="2020-08" db="EMBL/GenBank/DDBJ databases">
        <title>Multicomponent nature underlies the extraordinary mechanical properties of spider dragline silk.</title>
        <authorList>
            <person name="Kono N."/>
            <person name="Nakamura H."/>
            <person name="Mori M."/>
            <person name="Yoshida Y."/>
            <person name="Ohtoshi R."/>
            <person name="Malay A.D."/>
            <person name="Moran D.A.P."/>
            <person name="Tomita M."/>
            <person name="Numata K."/>
            <person name="Arakawa K."/>
        </authorList>
    </citation>
    <scope>NUCLEOTIDE SEQUENCE</scope>
</reference>
<dbReference type="InterPro" id="IPR013083">
    <property type="entry name" value="Znf_RING/FYVE/PHD"/>
</dbReference>
<evidence type="ECO:0000256" key="2">
    <source>
        <dbReference type="ARBA" id="ARBA00022833"/>
    </source>
</evidence>
<evidence type="ECO:0000256" key="1">
    <source>
        <dbReference type="ARBA" id="ARBA00022771"/>
    </source>
</evidence>
<feature type="domain" description="RING-type" evidence="5">
    <location>
        <begin position="3"/>
        <end position="44"/>
    </location>
</feature>
<dbReference type="EMBL" id="BMAV01027052">
    <property type="protein sequence ID" value="GFS55779.1"/>
    <property type="molecule type" value="Genomic_DNA"/>
</dbReference>
<evidence type="ECO:0000256" key="3">
    <source>
        <dbReference type="PROSITE-ProRule" id="PRU00175"/>
    </source>
</evidence>
<accession>A0A8X6IQ87</accession>
<dbReference type="GO" id="GO:0061630">
    <property type="term" value="F:ubiquitin protein ligase activity"/>
    <property type="evidence" value="ECO:0007669"/>
    <property type="project" value="TreeGrafter"/>
</dbReference>
<sequence length="112" mass="12555">MICIICSERLKSEIEIVSVLCGHVFHSDCLSKWLESSETCPECRKPVSSKDITKLHLNIDDNDGCESTADLQTRVDDLKAELEEKNKELESAEKTLKVLQLLNAALEKGHVD</sequence>
<dbReference type="InterPro" id="IPR001841">
    <property type="entry name" value="Znf_RING"/>
</dbReference>
<comment type="caution">
    <text evidence="6">The sequence shown here is derived from an EMBL/GenBank/DDBJ whole genome shotgun (WGS) entry which is preliminary data.</text>
</comment>
<keyword evidence="4" id="KW-0175">Coiled coil</keyword>
<dbReference type="PANTHER" id="PTHR46569:SF1">
    <property type="entry name" value="E3 UBIQUITIN-PROTEIN LIGASE RFWD3-RELATED"/>
    <property type="match status" value="1"/>
</dbReference>
<keyword evidence="2" id="KW-0862">Zinc</keyword>
<keyword evidence="7" id="KW-1185">Reference proteome</keyword>
<organism evidence="6 7">
    <name type="scientific">Trichonephila inaurata madagascariensis</name>
    <dbReference type="NCBI Taxonomy" id="2747483"/>
    <lineage>
        <taxon>Eukaryota</taxon>
        <taxon>Metazoa</taxon>
        <taxon>Ecdysozoa</taxon>
        <taxon>Arthropoda</taxon>
        <taxon>Chelicerata</taxon>
        <taxon>Arachnida</taxon>
        <taxon>Araneae</taxon>
        <taxon>Araneomorphae</taxon>
        <taxon>Entelegynae</taxon>
        <taxon>Araneoidea</taxon>
        <taxon>Nephilidae</taxon>
        <taxon>Trichonephila</taxon>
        <taxon>Trichonephila inaurata</taxon>
    </lineage>
</organism>
<dbReference type="SMART" id="SM00184">
    <property type="entry name" value="RING"/>
    <property type="match status" value="1"/>
</dbReference>
<dbReference type="GO" id="GO:0031297">
    <property type="term" value="P:replication fork processing"/>
    <property type="evidence" value="ECO:0007669"/>
    <property type="project" value="TreeGrafter"/>
</dbReference>
<dbReference type="Pfam" id="PF13639">
    <property type="entry name" value="zf-RING_2"/>
    <property type="match status" value="1"/>
</dbReference>
<feature type="coiled-coil region" evidence="4">
    <location>
        <begin position="68"/>
        <end position="109"/>
    </location>
</feature>
<keyword evidence="1 3" id="KW-0479">Metal-binding</keyword>
<dbReference type="SUPFAM" id="SSF57850">
    <property type="entry name" value="RING/U-box"/>
    <property type="match status" value="1"/>
</dbReference>
<dbReference type="GO" id="GO:0016567">
    <property type="term" value="P:protein ubiquitination"/>
    <property type="evidence" value="ECO:0007669"/>
    <property type="project" value="TreeGrafter"/>
</dbReference>
<dbReference type="OrthoDB" id="1714475at2759"/>
<dbReference type="PROSITE" id="PS50089">
    <property type="entry name" value="ZF_RING_2"/>
    <property type="match status" value="1"/>
</dbReference>
<gene>
    <name evidence="6" type="ORF">TNIN_307601</name>
</gene>
<protein>
    <recommendedName>
        <fullName evidence="5">RING-type domain-containing protein</fullName>
    </recommendedName>
</protein>
<dbReference type="Gene3D" id="3.30.40.10">
    <property type="entry name" value="Zinc/RING finger domain, C3HC4 (zinc finger)"/>
    <property type="match status" value="1"/>
</dbReference>
<dbReference type="AlphaFoldDB" id="A0A8X6IQ87"/>
<dbReference type="InterPro" id="IPR052639">
    <property type="entry name" value="TRAIP_ubiq-protein_ligase"/>
</dbReference>
<proteinExistence type="predicted"/>
<evidence type="ECO:0000259" key="5">
    <source>
        <dbReference type="PROSITE" id="PS50089"/>
    </source>
</evidence>
<evidence type="ECO:0000313" key="6">
    <source>
        <dbReference type="EMBL" id="GFS55779.1"/>
    </source>
</evidence>
<evidence type="ECO:0000256" key="4">
    <source>
        <dbReference type="SAM" id="Coils"/>
    </source>
</evidence>
<keyword evidence="1 3" id="KW-0863">Zinc-finger</keyword>
<dbReference type="Proteomes" id="UP000886998">
    <property type="component" value="Unassembled WGS sequence"/>
</dbReference>
<dbReference type="GO" id="GO:0090734">
    <property type="term" value="C:site of DNA damage"/>
    <property type="evidence" value="ECO:0007669"/>
    <property type="project" value="TreeGrafter"/>
</dbReference>